<keyword evidence="4" id="KW-0804">Transcription</keyword>
<dbReference type="Gene3D" id="1.10.10.10">
    <property type="entry name" value="Winged helix-like DNA-binding domain superfamily/Winged helix DNA-binding domain"/>
    <property type="match status" value="1"/>
</dbReference>
<protein>
    <submittedName>
        <fullName evidence="6">LysR family transcriptional regulator</fullName>
    </submittedName>
</protein>
<dbReference type="SUPFAM" id="SSF53850">
    <property type="entry name" value="Periplasmic binding protein-like II"/>
    <property type="match status" value="1"/>
</dbReference>
<dbReference type="InterPro" id="IPR000847">
    <property type="entry name" value="LysR_HTH_N"/>
</dbReference>
<dbReference type="Pfam" id="PF03466">
    <property type="entry name" value="LysR_substrate"/>
    <property type="match status" value="1"/>
</dbReference>
<dbReference type="InterPro" id="IPR036388">
    <property type="entry name" value="WH-like_DNA-bd_sf"/>
</dbReference>
<keyword evidence="3" id="KW-0238">DNA-binding</keyword>
<dbReference type="GO" id="GO:0003677">
    <property type="term" value="F:DNA binding"/>
    <property type="evidence" value="ECO:0007669"/>
    <property type="project" value="UniProtKB-KW"/>
</dbReference>
<name>A0A6L6JCN2_9RHOB</name>
<evidence type="ECO:0000256" key="3">
    <source>
        <dbReference type="ARBA" id="ARBA00023125"/>
    </source>
</evidence>
<dbReference type="Proteomes" id="UP000478183">
    <property type="component" value="Unassembled WGS sequence"/>
</dbReference>
<dbReference type="RefSeq" id="WP_155095836.1">
    <property type="nucleotide sequence ID" value="NZ_WMIE01000006.1"/>
</dbReference>
<comment type="caution">
    <text evidence="6">The sequence shown here is derived from an EMBL/GenBank/DDBJ whole genome shotgun (WGS) entry which is preliminary data.</text>
</comment>
<dbReference type="Pfam" id="PF00126">
    <property type="entry name" value="HTH_1"/>
    <property type="match status" value="1"/>
</dbReference>
<proteinExistence type="inferred from homology"/>
<reference evidence="6 7" key="1">
    <citation type="submission" date="2019-11" db="EMBL/GenBank/DDBJ databases">
        <authorList>
            <person name="Dong K."/>
        </authorList>
    </citation>
    <scope>NUCLEOTIDE SEQUENCE [LARGE SCALE GENOMIC DNA]</scope>
    <source>
        <strain evidence="6 7">NBRC 111993</strain>
    </source>
</reference>
<sequence>MNGLGQNPLNYHLLNALKVLLDEQSVTRAANRLQMSQPAASLILRQLREIFGDPLLVRAGGGMVRTERGEQLRGAARQLLAEMDSLLVSPDDFTPAESRATFTIAMPDHILPQMFNGVMREFRRQAPLARLSIRALGPDNDFEGALASGATDLVISNWPTPPDYLRIAPLFEDEFVCVVDKDHPFAKSPPTLQDYFAASHVAPGDYAIAHRGVVETFLTENKLARERRVVVGYFSMAPYLVPGTDLVFTVTRRFAEHFAGFLPLAIVPSPVVYPPVAFYQLWHERMQHSPMHRWFRHLVGSMKRLSADQPYRN</sequence>
<dbReference type="InterPro" id="IPR036390">
    <property type="entry name" value="WH_DNA-bd_sf"/>
</dbReference>
<gene>
    <name evidence="6" type="ORF">GL286_12185</name>
</gene>
<dbReference type="Gene3D" id="3.40.190.10">
    <property type="entry name" value="Periplasmic binding protein-like II"/>
    <property type="match status" value="2"/>
</dbReference>
<evidence type="ECO:0000259" key="5">
    <source>
        <dbReference type="PROSITE" id="PS50931"/>
    </source>
</evidence>
<dbReference type="InterPro" id="IPR050389">
    <property type="entry name" value="LysR-type_TF"/>
</dbReference>
<feature type="domain" description="HTH lysR-type" evidence="5">
    <location>
        <begin position="9"/>
        <end position="66"/>
    </location>
</feature>
<dbReference type="PRINTS" id="PR00039">
    <property type="entry name" value="HTHLYSR"/>
</dbReference>
<dbReference type="EMBL" id="WMIE01000006">
    <property type="protein sequence ID" value="MTH78489.1"/>
    <property type="molecule type" value="Genomic_DNA"/>
</dbReference>
<keyword evidence="7" id="KW-1185">Reference proteome</keyword>
<evidence type="ECO:0000313" key="7">
    <source>
        <dbReference type="Proteomes" id="UP000478183"/>
    </source>
</evidence>
<dbReference type="InterPro" id="IPR005119">
    <property type="entry name" value="LysR_subst-bd"/>
</dbReference>
<evidence type="ECO:0000256" key="2">
    <source>
        <dbReference type="ARBA" id="ARBA00023015"/>
    </source>
</evidence>
<comment type="similarity">
    <text evidence="1">Belongs to the LysR transcriptional regulatory family.</text>
</comment>
<dbReference type="AlphaFoldDB" id="A0A6L6JCN2"/>
<dbReference type="PANTHER" id="PTHR30118">
    <property type="entry name" value="HTH-TYPE TRANSCRIPTIONAL REGULATOR LEUO-RELATED"/>
    <property type="match status" value="1"/>
</dbReference>
<evidence type="ECO:0000256" key="1">
    <source>
        <dbReference type="ARBA" id="ARBA00009437"/>
    </source>
</evidence>
<evidence type="ECO:0000313" key="6">
    <source>
        <dbReference type="EMBL" id="MTH78489.1"/>
    </source>
</evidence>
<evidence type="ECO:0000256" key="4">
    <source>
        <dbReference type="ARBA" id="ARBA00023163"/>
    </source>
</evidence>
<dbReference type="OrthoDB" id="528082at2"/>
<dbReference type="GO" id="GO:0003700">
    <property type="term" value="F:DNA-binding transcription factor activity"/>
    <property type="evidence" value="ECO:0007669"/>
    <property type="project" value="InterPro"/>
</dbReference>
<dbReference type="SUPFAM" id="SSF46785">
    <property type="entry name" value="Winged helix' DNA-binding domain"/>
    <property type="match status" value="1"/>
</dbReference>
<organism evidence="6 7">
    <name type="scientific">Paracoccus aestuariivivens</name>
    <dbReference type="NCBI Taxonomy" id="1820333"/>
    <lineage>
        <taxon>Bacteria</taxon>
        <taxon>Pseudomonadati</taxon>
        <taxon>Pseudomonadota</taxon>
        <taxon>Alphaproteobacteria</taxon>
        <taxon>Rhodobacterales</taxon>
        <taxon>Paracoccaceae</taxon>
        <taxon>Paracoccus</taxon>
    </lineage>
</organism>
<dbReference type="PANTHER" id="PTHR30118:SF15">
    <property type="entry name" value="TRANSCRIPTIONAL REGULATORY PROTEIN"/>
    <property type="match status" value="1"/>
</dbReference>
<keyword evidence="2" id="KW-0805">Transcription regulation</keyword>
<accession>A0A6L6JCN2</accession>
<dbReference type="PROSITE" id="PS50931">
    <property type="entry name" value="HTH_LYSR"/>
    <property type="match status" value="1"/>
</dbReference>